<dbReference type="InterPro" id="IPR007211">
    <property type="entry name" value="DUF378"/>
</dbReference>
<dbReference type="EMBL" id="MFKX01000020">
    <property type="protein sequence ID" value="OGG57586.1"/>
    <property type="molecule type" value="Genomic_DNA"/>
</dbReference>
<dbReference type="AlphaFoldDB" id="A0A1F6D857"/>
<evidence type="ECO:0000313" key="3">
    <source>
        <dbReference type="Proteomes" id="UP000177958"/>
    </source>
</evidence>
<keyword evidence="1" id="KW-0812">Transmembrane</keyword>
<feature type="transmembrane region" description="Helical" evidence="1">
    <location>
        <begin position="37"/>
        <end position="55"/>
    </location>
</feature>
<evidence type="ECO:0008006" key="4">
    <source>
        <dbReference type="Google" id="ProtNLM"/>
    </source>
</evidence>
<organism evidence="2 3">
    <name type="scientific">Candidatus Kaiserbacteria bacterium RIFCSPHIGHO2_01_FULL_55_17</name>
    <dbReference type="NCBI Taxonomy" id="1798484"/>
    <lineage>
        <taxon>Bacteria</taxon>
        <taxon>Candidatus Kaiseribacteriota</taxon>
    </lineage>
</organism>
<evidence type="ECO:0000313" key="2">
    <source>
        <dbReference type="EMBL" id="OGG57586.1"/>
    </source>
</evidence>
<feature type="transmembrane region" description="Helical" evidence="1">
    <location>
        <begin position="7"/>
        <end position="25"/>
    </location>
</feature>
<dbReference type="Pfam" id="PF04070">
    <property type="entry name" value="DUF378"/>
    <property type="match status" value="1"/>
</dbReference>
<proteinExistence type="predicted"/>
<comment type="caution">
    <text evidence="2">The sequence shown here is derived from an EMBL/GenBank/DDBJ whole genome shotgun (WGS) entry which is preliminary data.</text>
</comment>
<dbReference type="Proteomes" id="UP000177958">
    <property type="component" value="Unassembled WGS sequence"/>
</dbReference>
<sequence length="68" mass="7376">MKYAHMIAFILLIVGGVAWGIYGLLGTDLIYSILGESLSRIVYILVGVAAVYEVVTHKGRCKECAGQM</sequence>
<name>A0A1F6D857_9BACT</name>
<keyword evidence="1" id="KW-0472">Membrane</keyword>
<evidence type="ECO:0000256" key="1">
    <source>
        <dbReference type="SAM" id="Phobius"/>
    </source>
</evidence>
<dbReference type="PANTHER" id="PTHR37304">
    <property type="entry name" value="MEMBRANE PROTEIN-RELATED"/>
    <property type="match status" value="1"/>
</dbReference>
<dbReference type="PANTHER" id="PTHR37304:SF1">
    <property type="entry name" value="MEMBRANE PROTEIN"/>
    <property type="match status" value="1"/>
</dbReference>
<gene>
    <name evidence="2" type="ORF">A2853_02735</name>
</gene>
<keyword evidence="1" id="KW-1133">Transmembrane helix</keyword>
<reference evidence="2 3" key="1">
    <citation type="journal article" date="2016" name="Nat. Commun.">
        <title>Thousands of microbial genomes shed light on interconnected biogeochemical processes in an aquifer system.</title>
        <authorList>
            <person name="Anantharaman K."/>
            <person name="Brown C.T."/>
            <person name="Hug L.A."/>
            <person name="Sharon I."/>
            <person name="Castelle C.J."/>
            <person name="Probst A.J."/>
            <person name="Thomas B.C."/>
            <person name="Singh A."/>
            <person name="Wilkins M.J."/>
            <person name="Karaoz U."/>
            <person name="Brodie E.L."/>
            <person name="Williams K.H."/>
            <person name="Hubbard S.S."/>
            <person name="Banfield J.F."/>
        </authorList>
    </citation>
    <scope>NUCLEOTIDE SEQUENCE [LARGE SCALE GENOMIC DNA]</scope>
</reference>
<accession>A0A1F6D857</accession>
<protein>
    <recommendedName>
        <fullName evidence="4">DUF378 domain-containing protein</fullName>
    </recommendedName>
</protein>